<keyword evidence="9 14" id="KW-0460">Magnesium</keyword>
<proteinExistence type="inferred from homology"/>
<dbReference type="KEGG" id="nba:CUN60_08220"/>
<sequence>MAKHNIAVLAGDGIGPEVMAEAIRVLDTVANKFNHQFTYTHALAGGAAYDEYQDHLPQATIDICKNNDAILFGSVGGPVHLQHEAKWANCEAKSILALRKAFNFNINLRKMTIFPEIASLSPLKPELLKNGLDIVIFRELLGDVYFGEHTLSEKDGKRYAFDSGAYDEDQVKSIVQYAFNVAKTRGKKIVSVDKANVMAMSKLWRQVANEVAKEHPEIEYSDMLVDNCAMQIIKNPAQFDVIVTSNLFGDILSDELSVLSGSLGMMPSASFSNSGFALYEPAGGSAPDIAGKNIANPIAQILSAAMMLAYSFNLHQEASAINNAVKAAIVAGYRTGDLASGQAGEKIVGTKEFTDQVICNI</sequence>
<dbReference type="OrthoDB" id="5289857at2"/>
<dbReference type="Pfam" id="PF00180">
    <property type="entry name" value="Iso_dh"/>
    <property type="match status" value="1"/>
</dbReference>
<feature type="domain" description="Isopropylmalate dehydrogenase-like" evidence="16">
    <location>
        <begin position="5"/>
        <end position="357"/>
    </location>
</feature>
<dbReference type="RefSeq" id="WP_102951576.1">
    <property type="nucleotide sequence ID" value="NZ_CP024847.1"/>
</dbReference>
<evidence type="ECO:0000256" key="15">
    <source>
        <dbReference type="RuleBase" id="RU004445"/>
    </source>
</evidence>
<evidence type="ECO:0000256" key="12">
    <source>
        <dbReference type="ARBA" id="ARBA00023211"/>
    </source>
</evidence>
<dbReference type="Gene3D" id="3.40.718.10">
    <property type="entry name" value="Isopropylmalate Dehydrogenase"/>
    <property type="match status" value="1"/>
</dbReference>
<comment type="function">
    <text evidence="14 15">Catalyzes the oxidation of 3-carboxy-2-hydroxy-4-methylpentanoate (3-isopropylmalate) to 3-carboxy-4-methyl-2-oxopentanoate. The product decarboxylates to 4-methyl-2 oxopentanoate.</text>
</comment>
<keyword evidence="13 14" id="KW-0100">Branched-chain amino acid biosynthesis</keyword>
<keyword evidence="14" id="KW-0963">Cytoplasm</keyword>
<dbReference type="GO" id="GO:0000287">
    <property type="term" value="F:magnesium ion binding"/>
    <property type="evidence" value="ECO:0007669"/>
    <property type="project" value="InterPro"/>
</dbReference>
<feature type="binding site" evidence="14">
    <location>
        <begin position="284"/>
        <end position="296"/>
    </location>
    <ligand>
        <name>NAD(+)</name>
        <dbReference type="ChEBI" id="CHEBI:57540"/>
    </ligand>
</feature>
<keyword evidence="8 14" id="KW-0479">Metal-binding</keyword>
<accession>A0A2I7N765</accession>
<keyword evidence="12 14" id="KW-0464">Manganese</keyword>
<feature type="binding site" evidence="14">
    <location>
        <position position="109"/>
    </location>
    <ligand>
        <name>substrate</name>
    </ligand>
</feature>
<dbReference type="HAMAP" id="MF_01033">
    <property type="entry name" value="LeuB_type1"/>
    <property type="match status" value="1"/>
</dbReference>
<feature type="binding site" evidence="14">
    <location>
        <position position="226"/>
    </location>
    <ligand>
        <name>substrate</name>
    </ligand>
</feature>
<dbReference type="Proteomes" id="UP000236655">
    <property type="component" value="Chromosome"/>
</dbReference>
<evidence type="ECO:0000256" key="3">
    <source>
        <dbReference type="ARBA" id="ARBA00004762"/>
    </source>
</evidence>
<evidence type="ECO:0000256" key="13">
    <source>
        <dbReference type="ARBA" id="ARBA00023304"/>
    </source>
</evidence>
<reference evidence="18" key="1">
    <citation type="submission" date="2017-11" db="EMBL/GenBank/DDBJ databases">
        <authorList>
            <person name="Chan K.G."/>
            <person name="Lee L.S."/>
        </authorList>
    </citation>
    <scope>NUCLEOTIDE SEQUENCE [LARGE SCALE GENOMIC DNA]</scope>
    <source>
        <strain evidence="18">DSM 100970</strain>
    </source>
</reference>
<feature type="binding site" evidence="14">
    <location>
        <position position="226"/>
    </location>
    <ligand>
        <name>Mg(2+)</name>
        <dbReference type="ChEBI" id="CHEBI:18420"/>
    </ligand>
</feature>
<feature type="binding site" evidence="14">
    <location>
        <position position="99"/>
    </location>
    <ligand>
        <name>substrate</name>
    </ligand>
</feature>
<dbReference type="EC" id="1.1.1.85" evidence="14"/>
<keyword evidence="7 14" id="KW-0028">Amino-acid biosynthesis</keyword>
<keyword evidence="11 14" id="KW-0520">NAD</keyword>
<comment type="subunit">
    <text evidence="5 14 15">Homodimer.</text>
</comment>
<dbReference type="PANTHER" id="PTHR42979:SF1">
    <property type="entry name" value="3-ISOPROPYLMALATE DEHYDROGENASE"/>
    <property type="match status" value="1"/>
</dbReference>
<evidence type="ECO:0000256" key="10">
    <source>
        <dbReference type="ARBA" id="ARBA00023002"/>
    </source>
</evidence>
<evidence type="ECO:0000256" key="1">
    <source>
        <dbReference type="ARBA" id="ARBA00000624"/>
    </source>
</evidence>
<dbReference type="PANTHER" id="PTHR42979">
    <property type="entry name" value="3-ISOPROPYLMALATE DEHYDROGENASE"/>
    <property type="match status" value="1"/>
</dbReference>
<protein>
    <recommendedName>
        <fullName evidence="14">3-isopropylmalate dehydrogenase</fullName>
        <ecNumber evidence="14">1.1.1.85</ecNumber>
    </recommendedName>
    <alternativeName>
        <fullName evidence="14">3-IPM-DH</fullName>
    </alternativeName>
    <alternativeName>
        <fullName evidence="14">Beta-IPM dehydrogenase</fullName>
        <shortName evidence="14">IMDH</shortName>
    </alternativeName>
</protein>
<dbReference type="GO" id="GO:0005829">
    <property type="term" value="C:cytosol"/>
    <property type="evidence" value="ECO:0007669"/>
    <property type="project" value="TreeGrafter"/>
</dbReference>
<evidence type="ECO:0000256" key="8">
    <source>
        <dbReference type="ARBA" id="ARBA00022723"/>
    </source>
</evidence>
<dbReference type="GO" id="GO:0051287">
    <property type="term" value="F:NAD binding"/>
    <property type="evidence" value="ECO:0007669"/>
    <property type="project" value="InterPro"/>
</dbReference>
<dbReference type="NCBIfam" id="TIGR00169">
    <property type="entry name" value="leuB"/>
    <property type="match status" value="1"/>
</dbReference>
<comment type="subcellular location">
    <subcellularLocation>
        <location evidence="14">Cytoplasm</location>
    </subcellularLocation>
</comment>
<comment type="similarity">
    <text evidence="4 14">Belongs to the isocitrate and isopropylmalate dehydrogenases family. LeuB type 1 subfamily.</text>
</comment>
<comment type="cofactor">
    <cofactor evidence="14 15">
        <name>Mg(2+)</name>
        <dbReference type="ChEBI" id="CHEBI:18420"/>
    </cofactor>
    <cofactor evidence="14 15">
        <name>Mn(2+)</name>
        <dbReference type="ChEBI" id="CHEBI:29035"/>
    </cofactor>
    <text evidence="14 15">Binds 1 Mg(2+) or Mn(2+) ion per subunit.</text>
</comment>
<dbReference type="PROSITE" id="PS00470">
    <property type="entry name" value="IDH_IMDH"/>
    <property type="match status" value="1"/>
</dbReference>
<dbReference type="InterPro" id="IPR024084">
    <property type="entry name" value="IsoPropMal-DH-like_dom"/>
</dbReference>
<dbReference type="FunFam" id="3.40.718.10:FF:000006">
    <property type="entry name" value="3-isopropylmalate dehydrogenase"/>
    <property type="match status" value="1"/>
</dbReference>
<dbReference type="SUPFAM" id="SSF53659">
    <property type="entry name" value="Isocitrate/Isopropylmalate dehydrogenase-like"/>
    <property type="match status" value="1"/>
</dbReference>
<evidence type="ECO:0000256" key="6">
    <source>
        <dbReference type="ARBA" id="ARBA00022430"/>
    </source>
</evidence>
<evidence type="ECO:0000256" key="9">
    <source>
        <dbReference type="ARBA" id="ARBA00022842"/>
    </source>
</evidence>
<gene>
    <name evidence="14 17" type="primary">leuB</name>
    <name evidence="17" type="ORF">CUN60_08220</name>
</gene>
<comment type="pathway">
    <text evidence="3 14 15">Amino-acid biosynthesis; L-leucine biosynthesis; L-leucine from 3-methyl-2-oxobutanoate: step 3/4.</text>
</comment>
<feature type="site" description="Important for catalysis" evidence="14">
    <location>
        <position position="145"/>
    </location>
</feature>
<dbReference type="UniPathway" id="UPA00048">
    <property type="reaction ID" value="UER00072"/>
</dbReference>
<dbReference type="GO" id="GO:0009098">
    <property type="term" value="P:L-leucine biosynthetic process"/>
    <property type="evidence" value="ECO:0007669"/>
    <property type="project" value="UniProtKB-UniRule"/>
</dbReference>
<feature type="binding site" evidence="14">
    <location>
        <position position="138"/>
    </location>
    <ligand>
        <name>substrate</name>
    </ligand>
</feature>
<comment type="cofactor">
    <cofactor evidence="2">
        <name>Mn(2+)</name>
        <dbReference type="ChEBI" id="CHEBI:29035"/>
    </cofactor>
</comment>
<keyword evidence="18" id="KW-1185">Reference proteome</keyword>
<organism evidence="17 18">
    <name type="scientific">Aquella oligotrophica</name>
    <dbReference type="NCBI Taxonomy" id="2067065"/>
    <lineage>
        <taxon>Bacteria</taxon>
        <taxon>Pseudomonadati</taxon>
        <taxon>Pseudomonadota</taxon>
        <taxon>Betaproteobacteria</taxon>
        <taxon>Neisseriales</taxon>
        <taxon>Neisseriaceae</taxon>
        <taxon>Aquella</taxon>
    </lineage>
</organism>
<evidence type="ECO:0000256" key="7">
    <source>
        <dbReference type="ARBA" id="ARBA00022605"/>
    </source>
</evidence>
<evidence type="ECO:0000256" key="4">
    <source>
        <dbReference type="ARBA" id="ARBA00008319"/>
    </source>
</evidence>
<dbReference type="InterPro" id="IPR019818">
    <property type="entry name" value="IsoCit/isopropylmalate_DH_CS"/>
</dbReference>
<dbReference type="EMBL" id="CP024847">
    <property type="protein sequence ID" value="AUR52280.1"/>
    <property type="molecule type" value="Genomic_DNA"/>
</dbReference>
<dbReference type="SMART" id="SM01329">
    <property type="entry name" value="Iso_dh"/>
    <property type="match status" value="1"/>
</dbReference>
<dbReference type="AlphaFoldDB" id="A0A2I7N765"/>
<feature type="binding site" evidence="14">
    <location>
        <position position="250"/>
    </location>
    <ligand>
        <name>Mg(2+)</name>
        <dbReference type="ChEBI" id="CHEBI:18420"/>
    </ligand>
</feature>
<comment type="catalytic activity">
    <reaction evidence="1 14 15">
        <text>(2R,3S)-3-isopropylmalate + NAD(+) = 4-methyl-2-oxopentanoate + CO2 + NADH</text>
        <dbReference type="Rhea" id="RHEA:32271"/>
        <dbReference type="ChEBI" id="CHEBI:16526"/>
        <dbReference type="ChEBI" id="CHEBI:17865"/>
        <dbReference type="ChEBI" id="CHEBI:35121"/>
        <dbReference type="ChEBI" id="CHEBI:57540"/>
        <dbReference type="ChEBI" id="CHEBI:57945"/>
        <dbReference type="EC" id="1.1.1.85"/>
    </reaction>
</comment>
<evidence type="ECO:0000256" key="11">
    <source>
        <dbReference type="ARBA" id="ARBA00023027"/>
    </source>
</evidence>
<evidence type="ECO:0000259" key="16">
    <source>
        <dbReference type="SMART" id="SM01329"/>
    </source>
</evidence>
<evidence type="ECO:0000256" key="5">
    <source>
        <dbReference type="ARBA" id="ARBA00011738"/>
    </source>
</evidence>
<comment type="caution">
    <text evidence="14">Lacks conserved residue(s) required for the propagation of feature annotation.</text>
</comment>
<feature type="site" description="Important for catalysis" evidence="14">
    <location>
        <position position="194"/>
    </location>
</feature>
<feature type="binding site" evidence="14">
    <location>
        <position position="254"/>
    </location>
    <ligand>
        <name>Mg(2+)</name>
        <dbReference type="ChEBI" id="CHEBI:18420"/>
    </ligand>
</feature>
<evidence type="ECO:0000313" key="17">
    <source>
        <dbReference type="EMBL" id="AUR52280.1"/>
    </source>
</evidence>
<evidence type="ECO:0000313" key="18">
    <source>
        <dbReference type="Proteomes" id="UP000236655"/>
    </source>
</evidence>
<keyword evidence="10 14" id="KW-0560">Oxidoreductase</keyword>
<dbReference type="InterPro" id="IPR004429">
    <property type="entry name" value="Isopropylmalate_DH"/>
</dbReference>
<dbReference type="GO" id="GO:0003862">
    <property type="term" value="F:3-isopropylmalate dehydrogenase activity"/>
    <property type="evidence" value="ECO:0007669"/>
    <property type="project" value="UniProtKB-UniRule"/>
</dbReference>
<evidence type="ECO:0000256" key="2">
    <source>
        <dbReference type="ARBA" id="ARBA00001936"/>
    </source>
</evidence>
<evidence type="ECO:0000256" key="14">
    <source>
        <dbReference type="HAMAP-Rule" id="MF_01033"/>
    </source>
</evidence>
<keyword evidence="6 14" id="KW-0432">Leucine biosynthesis</keyword>
<name>A0A2I7N765_9NEIS</name>